<dbReference type="OrthoDB" id="1525164at2"/>
<name>A0A521CIJ4_9BACT</name>
<accession>A0A521CIJ4</accession>
<evidence type="ECO:0000313" key="4">
    <source>
        <dbReference type="Proteomes" id="UP000317557"/>
    </source>
</evidence>
<evidence type="ECO:0000313" key="3">
    <source>
        <dbReference type="EMBL" id="SMO59244.1"/>
    </source>
</evidence>
<dbReference type="RefSeq" id="WP_142454016.1">
    <property type="nucleotide sequence ID" value="NZ_FXTP01000005.1"/>
</dbReference>
<proteinExistence type="predicted"/>
<dbReference type="AlphaFoldDB" id="A0A521CIJ4"/>
<gene>
    <name evidence="3" type="ORF">SAMN06265219_105199</name>
</gene>
<feature type="transmembrane region" description="Helical" evidence="2">
    <location>
        <begin position="6"/>
        <end position="24"/>
    </location>
</feature>
<keyword evidence="2" id="KW-1133">Transmembrane helix</keyword>
<dbReference type="EMBL" id="FXTP01000005">
    <property type="protein sequence ID" value="SMO59244.1"/>
    <property type="molecule type" value="Genomic_DNA"/>
</dbReference>
<feature type="region of interest" description="Disordered" evidence="1">
    <location>
        <begin position="59"/>
        <end position="106"/>
    </location>
</feature>
<keyword evidence="4" id="KW-1185">Reference proteome</keyword>
<reference evidence="3 4" key="1">
    <citation type="submission" date="2017-05" db="EMBL/GenBank/DDBJ databases">
        <authorList>
            <person name="Varghese N."/>
            <person name="Submissions S."/>
        </authorList>
    </citation>
    <scope>NUCLEOTIDE SEQUENCE [LARGE SCALE GENOMIC DNA]</scope>
    <source>
        <strain evidence="3 4">DSM 21985</strain>
    </source>
</reference>
<protein>
    <recommendedName>
        <fullName evidence="5">Phage shock protein B</fullName>
    </recommendedName>
</protein>
<keyword evidence="2" id="KW-0472">Membrane</keyword>
<evidence type="ECO:0008006" key="5">
    <source>
        <dbReference type="Google" id="ProtNLM"/>
    </source>
</evidence>
<feature type="compositionally biased region" description="Basic and acidic residues" evidence="1">
    <location>
        <begin position="59"/>
        <end position="78"/>
    </location>
</feature>
<dbReference type="Proteomes" id="UP000317557">
    <property type="component" value="Unassembled WGS sequence"/>
</dbReference>
<evidence type="ECO:0000256" key="1">
    <source>
        <dbReference type="SAM" id="MobiDB-lite"/>
    </source>
</evidence>
<sequence length="106" mass="12477">MLFGLPWFAIIPIVAIVGGLVYAYKEQELKMEEKRLSRSRELNDMHKLISNLKSRVEKLESLTNQDHRRNPRQRRDPLSEIEIEDEVERQNTDNSGASRRRSSNQN</sequence>
<evidence type="ECO:0000256" key="2">
    <source>
        <dbReference type="SAM" id="Phobius"/>
    </source>
</evidence>
<organism evidence="3 4">
    <name type="scientific">Gracilimonas mengyeensis</name>
    <dbReference type="NCBI Taxonomy" id="1302730"/>
    <lineage>
        <taxon>Bacteria</taxon>
        <taxon>Pseudomonadati</taxon>
        <taxon>Balneolota</taxon>
        <taxon>Balneolia</taxon>
        <taxon>Balneolales</taxon>
        <taxon>Balneolaceae</taxon>
        <taxon>Gracilimonas</taxon>
    </lineage>
</organism>
<keyword evidence="2" id="KW-0812">Transmembrane</keyword>